<organism evidence="3 4">
    <name type="scientific">Apiospora rasikravindrae</name>
    <dbReference type="NCBI Taxonomy" id="990691"/>
    <lineage>
        <taxon>Eukaryota</taxon>
        <taxon>Fungi</taxon>
        <taxon>Dikarya</taxon>
        <taxon>Ascomycota</taxon>
        <taxon>Pezizomycotina</taxon>
        <taxon>Sordariomycetes</taxon>
        <taxon>Xylariomycetidae</taxon>
        <taxon>Amphisphaeriales</taxon>
        <taxon>Apiosporaceae</taxon>
        <taxon>Apiospora</taxon>
    </lineage>
</organism>
<dbReference type="Pfam" id="PF23584">
    <property type="entry name" value="DUF7136"/>
    <property type="match status" value="1"/>
</dbReference>
<feature type="chain" id="PRO_5045359559" description="DUF7136 domain-containing protein" evidence="1">
    <location>
        <begin position="22"/>
        <end position="244"/>
    </location>
</feature>
<dbReference type="InterPro" id="IPR055560">
    <property type="entry name" value="DUF7136"/>
</dbReference>
<dbReference type="Proteomes" id="UP001444661">
    <property type="component" value="Unassembled WGS sequence"/>
</dbReference>
<reference evidence="3 4" key="1">
    <citation type="submission" date="2023-01" db="EMBL/GenBank/DDBJ databases">
        <title>Analysis of 21 Apiospora genomes using comparative genomics revels a genus with tremendous synthesis potential of carbohydrate active enzymes and secondary metabolites.</title>
        <authorList>
            <person name="Sorensen T."/>
        </authorList>
    </citation>
    <scope>NUCLEOTIDE SEQUENCE [LARGE SCALE GENOMIC DNA]</scope>
    <source>
        <strain evidence="3 4">CBS 33761</strain>
    </source>
</reference>
<keyword evidence="1" id="KW-0732">Signal</keyword>
<dbReference type="EMBL" id="JAQQWK010000008">
    <property type="protein sequence ID" value="KAK8036238.1"/>
    <property type="molecule type" value="Genomic_DNA"/>
</dbReference>
<keyword evidence="4" id="KW-1185">Reference proteome</keyword>
<protein>
    <recommendedName>
        <fullName evidence="2">DUF7136 domain-containing protein</fullName>
    </recommendedName>
</protein>
<gene>
    <name evidence="3" type="ORF">PG993_008852</name>
</gene>
<proteinExistence type="predicted"/>
<evidence type="ECO:0000313" key="4">
    <source>
        <dbReference type="Proteomes" id="UP001444661"/>
    </source>
</evidence>
<comment type="caution">
    <text evidence="3">The sequence shown here is derived from an EMBL/GenBank/DDBJ whole genome shotgun (WGS) entry which is preliminary data.</text>
</comment>
<accession>A0ABR1SPI0</accession>
<feature type="signal peptide" evidence="1">
    <location>
        <begin position="1"/>
        <end position="21"/>
    </location>
</feature>
<evidence type="ECO:0000313" key="3">
    <source>
        <dbReference type="EMBL" id="KAK8036238.1"/>
    </source>
</evidence>
<sequence>MHFFLQATALLTAYAVGGVHAASPTSGILELDLAFPRNQTYAPTARLPIVFAYQNPELATALNARVSFNVWHSGDVGNNRTAGANFDLGQADLSSRDPFLRYDYFPGFEAEGHFLLTWTVGWDNCTEESLDLSYTSNRITHRTSTQSIHFTIDKSAPEIDLASATDNKDCPHELGVAIDVTDTLELPAWVDKSGGDHCAKVAESMPTPSPLPGPDRLSGRIQHGRLHDCQGVRTQGCCSPSERG</sequence>
<evidence type="ECO:0000259" key="2">
    <source>
        <dbReference type="Pfam" id="PF23584"/>
    </source>
</evidence>
<name>A0ABR1SPI0_9PEZI</name>
<evidence type="ECO:0000256" key="1">
    <source>
        <dbReference type="SAM" id="SignalP"/>
    </source>
</evidence>
<feature type="domain" description="DUF7136" evidence="2">
    <location>
        <begin position="25"/>
        <end position="210"/>
    </location>
</feature>